<gene>
    <name evidence="1" type="ORF">MPSYJ_44340</name>
</gene>
<dbReference type="EMBL" id="AP022574">
    <property type="protein sequence ID" value="BBX70973.1"/>
    <property type="molecule type" value="Genomic_DNA"/>
</dbReference>
<reference evidence="1 2" key="1">
    <citation type="journal article" date="2019" name="Emerg. Microbes Infect.">
        <title>Comprehensive subspecies identification of 175 nontuberculous mycobacteria species based on 7547 genomic profiles.</title>
        <authorList>
            <person name="Matsumoto Y."/>
            <person name="Kinjo T."/>
            <person name="Motooka D."/>
            <person name="Nabeya D."/>
            <person name="Jung N."/>
            <person name="Uechi K."/>
            <person name="Horii T."/>
            <person name="Iida T."/>
            <person name="Fujita J."/>
            <person name="Nakamura S."/>
        </authorList>
    </citation>
    <scope>NUCLEOTIDE SEQUENCE [LARGE SCALE GENOMIC DNA]</scope>
    <source>
        <strain evidence="1 2">JCM 13323</strain>
    </source>
</reference>
<name>A0A7I7MHI4_9MYCO</name>
<evidence type="ECO:0008006" key="3">
    <source>
        <dbReference type="Google" id="ProtNLM"/>
    </source>
</evidence>
<organism evidence="1 2">
    <name type="scientific">Mycolicibacterium psychrotolerans</name>
    <dbReference type="NCBI Taxonomy" id="216929"/>
    <lineage>
        <taxon>Bacteria</taxon>
        <taxon>Bacillati</taxon>
        <taxon>Actinomycetota</taxon>
        <taxon>Actinomycetes</taxon>
        <taxon>Mycobacteriales</taxon>
        <taxon>Mycobacteriaceae</taxon>
        <taxon>Mycolicibacterium</taxon>
    </lineage>
</organism>
<sequence>MGTAQPIHALFSERPAGGMFDQTLTIEMLAARTLSPIQDQQPQGPISIVAYTFGVILAYEAAQSSRAGRQAGRLAVCVLETQAPPMAHWKRAKYSPFFLARLQRLRISSIREQCSKCLEVSLRVLRHGRGGLWPAVTDTFVDDLQSPSPGRVEYHDGPVRVRRLTEGDHRNQLERPQVNELARIMLE</sequence>
<accession>A0A7I7MHI4</accession>
<dbReference type="KEGG" id="mpsc:MPSYJ_44340"/>
<protein>
    <recommendedName>
        <fullName evidence="3">Thioesterase</fullName>
    </recommendedName>
</protein>
<dbReference type="RefSeq" id="WP_163724728.1">
    <property type="nucleotide sequence ID" value="NZ_AP022574.1"/>
</dbReference>
<dbReference type="AlphaFoldDB" id="A0A7I7MHI4"/>
<dbReference type="InterPro" id="IPR029058">
    <property type="entry name" value="AB_hydrolase_fold"/>
</dbReference>
<dbReference type="Proteomes" id="UP000466514">
    <property type="component" value="Chromosome"/>
</dbReference>
<keyword evidence="2" id="KW-1185">Reference proteome</keyword>
<evidence type="ECO:0000313" key="1">
    <source>
        <dbReference type="EMBL" id="BBX70973.1"/>
    </source>
</evidence>
<dbReference type="SUPFAM" id="SSF53474">
    <property type="entry name" value="alpha/beta-Hydrolases"/>
    <property type="match status" value="1"/>
</dbReference>
<proteinExistence type="predicted"/>
<dbReference type="Gene3D" id="3.40.50.1820">
    <property type="entry name" value="alpha/beta hydrolase"/>
    <property type="match status" value="1"/>
</dbReference>
<evidence type="ECO:0000313" key="2">
    <source>
        <dbReference type="Proteomes" id="UP000466514"/>
    </source>
</evidence>